<name>A0AAE9A8V3_CAEBR</name>
<proteinExistence type="predicted"/>
<reference evidence="2 3" key="1">
    <citation type="submission" date="2022-02" db="EMBL/GenBank/DDBJ databases">
        <title>Chromosome-level reference genomes for two strains of Caenorhabditis briggsae: an improved platform for comparative genomics.</title>
        <authorList>
            <person name="Stevens L."/>
            <person name="Andersen E.C."/>
        </authorList>
    </citation>
    <scope>NUCLEOTIDE SEQUENCE [LARGE SCALE GENOMIC DNA]</scope>
    <source>
        <strain evidence="2">QX1410_ONT</strain>
        <tissue evidence="2">Whole-organism</tissue>
    </source>
</reference>
<gene>
    <name evidence="2" type="ORF">L3Y34_008204</name>
</gene>
<evidence type="ECO:0000313" key="2">
    <source>
        <dbReference type="EMBL" id="ULT89617.1"/>
    </source>
</evidence>
<dbReference type="AlphaFoldDB" id="A0AAE9A8V3"/>
<organism evidence="2 3">
    <name type="scientific">Caenorhabditis briggsae</name>
    <dbReference type="NCBI Taxonomy" id="6238"/>
    <lineage>
        <taxon>Eukaryota</taxon>
        <taxon>Metazoa</taxon>
        <taxon>Ecdysozoa</taxon>
        <taxon>Nematoda</taxon>
        <taxon>Chromadorea</taxon>
        <taxon>Rhabditida</taxon>
        <taxon>Rhabditina</taxon>
        <taxon>Rhabditomorpha</taxon>
        <taxon>Rhabditoidea</taxon>
        <taxon>Rhabditidae</taxon>
        <taxon>Peloderinae</taxon>
        <taxon>Caenorhabditis</taxon>
    </lineage>
</organism>
<protein>
    <submittedName>
        <fullName evidence="2">Uncharacterized protein</fullName>
    </submittedName>
</protein>
<evidence type="ECO:0000313" key="3">
    <source>
        <dbReference type="Proteomes" id="UP000827892"/>
    </source>
</evidence>
<feature type="compositionally biased region" description="Basic and acidic residues" evidence="1">
    <location>
        <begin position="8"/>
        <end position="35"/>
    </location>
</feature>
<feature type="region of interest" description="Disordered" evidence="1">
    <location>
        <begin position="1"/>
        <end position="43"/>
    </location>
</feature>
<accession>A0AAE9A8V3</accession>
<dbReference type="EMBL" id="CP090895">
    <property type="protein sequence ID" value="ULT89617.1"/>
    <property type="molecule type" value="Genomic_DNA"/>
</dbReference>
<evidence type="ECO:0000256" key="1">
    <source>
        <dbReference type="SAM" id="MobiDB-lite"/>
    </source>
</evidence>
<dbReference type="Proteomes" id="UP000827892">
    <property type="component" value="Chromosome V"/>
</dbReference>
<sequence>MEDESERETDKRPVPRDCSSEGDRRQPDVRQRATEGDGLFNRFSSPAHDRVVVKMARSPFLNAKVKKKKKSVCLEGKQ</sequence>